<dbReference type="PANTHER" id="PTHR30294:SF38">
    <property type="entry name" value="TRANSPORT PERMEASE PROTEIN"/>
    <property type="match status" value="1"/>
</dbReference>
<evidence type="ECO:0000313" key="10">
    <source>
        <dbReference type="EMBL" id="EHN59640.1"/>
    </source>
</evidence>
<dbReference type="EMBL" id="AFVZ01000001">
    <property type="protein sequence ID" value="EHN59640.1"/>
    <property type="molecule type" value="Genomic_DNA"/>
</dbReference>
<dbReference type="AlphaFoldDB" id="G9WG62"/>
<proteinExistence type="inferred from homology"/>
<evidence type="ECO:0000256" key="5">
    <source>
        <dbReference type="ARBA" id="ARBA00022692"/>
    </source>
</evidence>
<evidence type="ECO:0000256" key="8">
    <source>
        <dbReference type="SAM" id="Phobius"/>
    </source>
</evidence>
<protein>
    <submittedName>
        <fullName evidence="10">ABC transporterpermease protein</fullName>
    </submittedName>
</protein>
<dbReference type="GO" id="GO:0005886">
    <property type="term" value="C:plasma membrane"/>
    <property type="evidence" value="ECO:0007669"/>
    <property type="project" value="UniProtKB-SubCell"/>
</dbReference>
<dbReference type="PROSITE" id="PS51012">
    <property type="entry name" value="ABC_TM2"/>
    <property type="match status" value="1"/>
</dbReference>
<dbReference type="eggNOG" id="COG0842">
    <property type="taxonomic scope" value="Bacteria"/>
</dbReference>
<sequence>MKAVLAIVSRVILEMRHDKRTIALMFLAPLLILTLMFFLFKTNSDNQTKVGYENLDKTLLRAVQNKNLKLDHYASGRSAKDLIKQNNLSAFINQSGRQLTVTYSNSDLSQTAIVRQSLQVANTKILVAHLTKLIQQAKAQSQLLPGKMPAAKQASPQQYKTKSNYLYGSRDSTFFQSFLPVFMGFFVFFFVFLISGISLLTERTSGTLDRLLATPIRRSQIIVGYLIGYGLFACLQTLLIVFYVIAVLKVEILGALWLVIMIDLLLALIALAMGIFVSTFASSEFQMIQFIPLIVVPQVFFSGLIPVDHMAGWLQAIAHIMPLYYGASALTNVIEKNWQLGDIWKSLAILCLFVIIFIALNILGMRRYRRV</sequence>
<dbReference type="PATRIC" id="fig|1045004.4.peg.1533"/>
<keyword evidence="4" id="KW-1003">Cell membrane</keyword>
<reference evidence="10 11" key="1">
    <citation type="journal article" date="2012" name="PLoS ONE">
        <title>Functional divergence in the genus oenococcus as predicted by genome sequencing of the newly-described species, Oenococcus kitaharae.</title>
        <authorList>
            <person name="Borneman A.R."/>
            <person name="McCarthy J.M."/>
            <person name="Chambers P.J."/>
            <person name="Bartowsky E.J."/>
        </authorList>
    </citation>
    <scope>NUCLEOTIDE SEQUENCE [LARGE SCALE GENOMIC DNA]</scope>
    <source>
        <strain evidence="11">DSM17330</strain>
    </source>
</reference>
<gene>
    <name evidence="10" type="ORF">OKIT_1562</name>
</gene>
<dbReference type="InterPro" id="IPR047817">
    <property type="entry name" value="ABC2_TM_bact-type"/>
</dbReference>
<evidence type="ECO:0000256" key="4">
    <source>
        <dbReference type="ARBA" id="ARBA00022475"/>
    </source>
</evidence>
<keyword evidence="11" id="KW-1185">Reference proteome</keyword>
<feature type="transmembrane region" description="Helical" evidence="8">
    <location>
        <begin position="288"/>
        <end position="307"/>
    </location>
</feature>
<dbReference type="HOGENOM" id="CLU_039483_7_0_9"/>
<dbReference type="Pfam" id="PF12698">
    <property type="entry name" value="ABC2_membrane_3"/>
    <property type="match status" value="1"/>
</dbReference>
<organism evidence="10 11">
    <name type="scientific">Oenococcus kitaharae DSM 17330</name>
    <dbReference type="NCBI Taxonomy" id="1045004"/>
    <lineage>
        <taxon>Bacteria</taxon>
        <taxon>Bacillati</taxon>
        <taxon>Bacillota</taxon>
        <taxon>Bacilli</taxon>
        <taxon>Lactobacillales</taxon>
        <taxon>Lactobacillaceae</taxon>
        <taxon>Oenococcus</taxon>
    </lineage>
</organism>
<keyword evidence="5 8" id="KW-0812">Transmembrane</keyword>
<evidence type="ECO:0000256" key="7">
    <source>
        <dbReference type="ARBA" id="ARBA00023136"/>
    </source>
</evidence>
<keyword evidence="7 8" id="KW-0472">Membrane</keyword>
<dbReference type="PANTHER" id="PTHR30294">
    <property type="entry name" value="MEMBRANE COMPONENT OF ABC TRANSPORTER YHHJ-RELATED"/>
    <property type="match status" value="1"/>
</dbReference>
<dbReference type="OrthoDB" id="9776218at2"/>
<feature type="transmembrane region" description="Helical" evidence="8">
    <location>
        <begin position="346"/>
        <end position="365"/>
    </location>
</feature>
<dbReference type="InterPro" id="IPR051449">
    <property type="entry name" value="ABC-2_transporter_component"/>
</dbReference>
<comment type="subcellular location">
    <subcellularLocation>
        <location evidence="1">Cell membrane</location>
        <topology evidence="1">Multi-pass membrane protein</topology>
    </subcellularLocation>
</comment>
<dbReference type="RefSeq" id="WP_007746657.1">
    <property type="nucleotide sequence ID" value="NZ_CM001398.1"/>
</dbReference>
<keyword evidence="6 8" id="KW-1133">Transmembrane helix</keyword>
<dbReference type="InterPro" id="IPR013525">
    <property type="entry name" value="ABC2_TM"/>
</dbReference>
<evidence type="ECO:0000313" key="11">
    <source>
        <dbReference type="Proteomes" id="UP000004959"/>
    </source>
</evidence>
<evidence type="ECO:0000256" key="6">
    <source>
        <dbReference type="ARBA" id="ARBA00022989"/>
    </source>
</evidence>
<evidence type="ECO:0000259" key="9">
    <source>
        <dbReference type="PROSITE" id="PS51012"/>
    </source>
</evidence>
<dbReference type="GO" id="GO:0140359">
    <property type="term" value="F:ABC-type transporter activity"/>
    <property type="evidence" value="ECO:0007669"/>
    <property type="project" value="InterPro"/>
</dbReference>
<accession>G9WG62</accession>
<evidence type="ECO:0000256" key="2">
    <source>
        <dbReference type="ARBA" id="ARBA00007783"/>
    </source>
</evidence>
<keyword evidence="3" id="KW-0813">Transport</keyword>
<comment type="similarity">
    <text evidence="2">Belongs to the ABC-2 integral membrane protein family.</text>
</comment>
<feature type="transmembrane region" description="Helical" evidence="8">
    <location>
        <begin position="178"/>
        <end position="201"/>
    </location>
</feature>
<name>G9WG62_9LACO</name>
<feature type="transmembrane region" description="Helical" evidence="8">
    <location>
        <begin position="222"/>
        <end position="246"/>
    </location>
</feature>
<evidence type="ECO:0000256" key="3">
    <source>
        <dbReference type="ARBA" id="ARBA00022448"/>
    </source>
</evidence>
<comment type="caution">
    <text evidence="10">The sequence shown here is derived from an EMBL/GenBank/DDBJ whole genome shotgun (WGS) entry which is preliminary data.</text>
</comment>
<dbReference type="Proteomes" id="UP000004959">
    <property type="component" value="Chromosome"/>
</dbReference>
<evidence type="ECO:0000256" key="1">
    <source>
        <dbReference type="ARBA" id="ARBA00004651"/>
    </source>
</evidence>
<feature type="domain" description="ABC transmembrane type-2" evidence="9">
    <location>
        <begin position="120"/>
        <end position="368"/>
    </location>
</feature>
<feature type="transmembrane region" description="Helical" evidence="8">
    <location>
        <begin position="252"/>
        <end position="276"/>
    </location>
</feature>
<feature type="transmembrane region" description="Helical" evidence="8">
    <location>
        <begin position="21"/>
        <end position="40"/>
    </location>
</feature>
<dbReference type="STRING" id="336988.NT96_01460"/>